<dbReference type="RefSeq" id="WP_189070159.1">
    <property type="nucleotide sequence ID" value="NZ_BMPE01000014.1"/>
</dbReference>
<protein>
    <recommendedName>
        <fullName evidence="3">SIMPL domain-containing protein</fullName>
    </recommendedName>
</protein>
<gene>
    <name evidence="1" type="ORF">GCM10010844_33860</name>
</gene>
<dbReference type="EMBL" id="BMPE01000014">
    <property type="protein sequence ID" value="GGL12400.1"/>
    <property type="molecule type" value="Genomic_DNA"/>
</dbReference>
<dbReference type="Gene3D" id="3.30.110.170">
    <property type="entry name" value="Protein of unknown function (DUF541), domain 1"/>
    <property type="match status" value="1"/>
</dbReference>
<dbReference type="Gene3D" id="3.30.70.2970">
    <property type="entry name" value="Protein of unknown function (DUF541), domain 2"/>
    <property type="match status" value="1"/>
</dbReference>
<reference evidence="2" key="1">
    <citation type="journal article" date="2019" name="Int. J. Syst. Evol. Microbiol.">
        <title>The Global Catalogue of Microorganisms (GCM) 10K type strain sequencing project: providing services to taxonomists for standard genome sequencing and annotation.</title>
        <authorList>
            <consortium name="The Broad Institute Genomics Platform"/>
            <consortium name="The Broad Institute Genome Sequencing Center for Infectious Disease"/>
            <person name="Wu L."/>
            <person name="Ma J."/>
        </authorList>
    </citation>
    <scope>NUCLEOTIDE SEQUENCE [LARGE SCALE GENOMIC DNA]</scope>
    <source>
        <strain evidence="2">JCM 19173</strain>
    </source>
</reference>
<dbReference type="Pfam" id="PF04402">
    <property type="entry name" value="SIMPL"/>
    <property type="match status" value="1"/>
</dbReference>
<dbReference type="Proteomes" id="UP000604341">
    <property type="component" value="Unassembled WGS sequence"/>
</dbReference>
<keyword evidence="2" id="KW-1185">Reference proteome</keyword>
<evidence type="ECO:0008006" key="3">
    <source>
        <dbReference type="Google" id="ProtNLM"/>
    </source>
</evidence>
<proteinExistence type="predicted"/>
<sequence>MAEYAIIERPVGVSVFGSSLKRVPPDRAVLHFVVRHTDPDAKQAYARTQADMLTIAAHLNGESSMTYGQSGIELYLSERSRRDESSPAPYTARVNFEVHMTDLTRLESLMADLVALHVHHFTGTHFTTTGLRDIRQQVRREAVWAAREKAMLYAEEAGVLLGRLLHIQDLNPDQLRRHNGHISEPIFDELLVTPDTSLHPNSVTVGAAVTLVYALN</sequence>
<dbReference type="InterPro" id="IPR052022">
    <property type="entry name" value="26kDa_periplasmic_antigen"/>
</dbReference>
<dbReference type="PANTHER" id="PTHR34387:SF1">
    <property type="entry name" value="PERIPLASMIC IMMUNOGENIC PROTEIN"/>
    <property type="match status" value="1"/>
</dbReference>
<accession>A0ABQ2FNX5</accession>
<evidence type="ECO:0000313" key="2">
    <source>
        <dbReference type="Proteomes" id="UP000604341"/>
    </source>
</evidence>
<name>A0ABQ2FNX5_9DEIO</name>
<organism evidence="1 2">
    <name type="scientific">Deinococcus radiotolerans</name>
    <dbReference type="NCBI Taxonomy" id="1309407"/>
    <lineage>
        <taxon>Bacteria</taxon>
        <taxon>Thermotogati</taxon>
        <taxon>Deinococcota</taxon>
        <taxon>Deinococci</taxon>
        <taxon>Deinococcales</taxon>
        <taxon>Deinococcaceae</taxon>
        <taxon>Deinococcus</taxon>
    </lineage>
</organism>
<evidence type="ECO:0000313" key="1">
    <source>
        <dbReference type="EMBL" id="GGL12400.1"/>
    </source>
</evidence>
<dbReference type="InterPro" id="IPR007497">
    <property type="entry name" value="SIMPL/DUF541"/>
</dbReference>
<comment type="caution">
    <text evidence="1">The sequence shown here is derived from an EMBL/GenBank/DDBJ whole genome shotgun (WGS) entry which is preliminary data.</text>
</comment>
<dbReference type="PANTHER" id="PTHR34387">
    <property type="entry name" value="SLR1258 PROTEIN"/>
    <property type="match status" value="1"/>
</dbReference>